<evidence type="ECO:0000313" key="24">
    <source>
        <dbReference type="EMBL" id="AWV50064.1"/>
    </source>
</evidence>
<feature type="transmembrane region" description="Helical" evidence="13">
    <location>
        <begin position="235"/>
        <end position="259"/>
    </location>
</feature>
<evidence type="ECO:0000256" key="5">
    <source>
        <dbReference type="ARBA" id="ARBA00022507"/>
    </source>
</evidence>
<protein>
    <recommendedName>
        <fullName evidence="13">Vomeronasal type-1 receptor</fullName>
    </recommendedName>
</protein>
<keyword evidence="5 13" id="KW-0589">Pheromone response</keyword>
<evidence type="ECO:0000256" key="12">
    <source>
        <dbReference type="ARBA" id="ARBA00023224"/>
    </source>
</evidence>
<evidence type="ECO:0000313" key="19">
    <source>
        <dbReference type="EMBL" id="AWV50043.1"/>
    </source>
</evidence>
<feature type="transmembrane region" description="Helical" evidence="13">
    <location>
        <begin position="265"/>
        <end position="287"/>
    </location>
</feature>
<dbReference type="FunFam" id="1.20.1070.10:FF:000033">
    <property type="entry name" value="Vomeronasal type-1 receptor"/>
    <property type="match status" value="1"/>
</dbReference>
<dbReference type="EMBL" id="MF119816">
    <property type="protein sequence ID" value="AWV50060.1"/>
    <property type="molecule type" value="Genomic_DNA"/>
</dbReference>
<evidence type="ECO:0000313" key="14">
    <source>
        <dbReference type="EMBL" id="AWV50037.1"/>
    </source>
</evidence>
<feature type="transmembrane region" description="Helical" evidence="13">
    <location>
        <begin position="94"/>
        <end position="114"/>
    </location>
</feature>
<dbReference type="EMBL" id="MF119793">
    <property type="protein sequence ID" value="AWV50037.1"/>
    <property type="molecule type" value="Genomic_DNA"/>
</dbReference>
<name>A0A4Y1N5X0_NANGA</name>
<evidence type="ECO:0000256" key="7">
    <source>
        <dbReference type="ARBA" id="ARBA00022989"/>
    </source>
</evidence>
<dbReference type="PRINTS" id="PR01534">
    <property type="entry name" value="VOMERONASL1R"/>
</dbReference>
<keyword evidence="8 13" id="KW-0297">G-protein coupled receptor</keyword>
<dbReference type="EMBL" id="MF119798">
    <property type="protein sequence ID" value="AWV50042.1"/>
    <property type="molecule type" value="Genomic_DNA"/>
</dbReference>
<gene>
    <name evidence="17" type="primary">V1R16</name>
</gene>
<comment type="similarity">
    <text evidence="3 13">Belongs to the G-protein coupled receptor 1 family.</text>
</comment>
<evidence type="ECO:0000313" key="22">
    <source>
        <dbReference type="EMBL" id="AWV50058.1"/>
    </source>
</evidence>
<sequence length="304" mass="34799">MVAANVAMGIVFFSQTLVGILGNCSLLLHYFMSVFTEKSLMPKDQILKHVTFANFLSVISRGIPQTMAEFGLKYFLDDFVCKLIIYSNRVSRGISLYTMCILSCFQAITISSSSPKWMKLKHRMTKYINPSCSVSWLVHLFLNSKVTMRVTSLGNNRNFTKKFNFGHCSGFGLDNIAGKFYLFLICFTDFLYLSLMAWASISMLSILYRHKKQMQYIHSAQHCPRVSPEARATQAVLILLCIFVFFNSMSFLQLLYITLCDNPKLWLISILSFLDTCFPTSCPFLFISSNGYISRIYFPSCRNK</sequence>
<organism evidence="17">
    <name type="scientific">Nannospalax galili</name>
    <name type="common">Northern Israeli blind subterranean mole rat</name>
    <name type="synonym">Spalax galili</name>
    <dbReference type="NCBI Taxonomy" id="1026970"/>
    <lineage>
        <taxon>Eukaryota</taxon>
        <taxon>Metazoa</taxon>
        <taxon>Chordata</taxon>
        <taxon>Craniata</taxon>
        <taxon>Vertebrata</taxon>
        <taxon>Euteleostomi</taxon>
        <taxon>Mammalia</taxon>
        <taxon>Eutheria</taxon>
        <taxon>Euarchontoglires</taxon>
        <taxon>Glires</taxon>
        <taxon>Rodentia</taxon>
        <taxon>Myomorpha</taxon>
        <taxon>Muroidea</taxon>
        <taxon>Spalacidae</taxon>
        <taxon>Spalacinae</taxon>
        <taxon>Nannospalax</taxon>
    </lineage>
</organism>
<dbReference type="GO" id="GO:0016503">
    <property type="term" value="F:pheromone receptor activity"/>
    <property type="evidence" value="ECO:0007669"/>
    <property type="project" value="InterPro"/>
</dbReference>
<dbReference type="GO" id="GO:0019236">
    <property type="term" value="P:response to pheromone"/>
    <property type="evidence" value="ECO:0007669"/>
    <property type="project" value="UniProtKB-KW"/>
</dbReference>
<evidence type="ECO:0000313" key="23">
    <source>
        <dbReference type="EMBL" id="AWV50060.1"/>
    </source>
</evidence>
<keyword evidence="9 13" id="KW-0472">Membrane</keyword>
<keyword evidence="4 13" id="KW-1003">Cell membrane</keyword>
<evidence type="ECO:0000313" key="18">
    <source>
        <dbReference type="EMBL" id="AWV50042.1"/>
    </source>
</evidence>
<evidence type="ECO:0000256" key="13">
    <source>
        <dbReference type="RuleBase" id="RU364061"/>
    </source>
</evidence>
<keyword evidence="7 13" id="KW-1133">Transmembrane helix</keyword>
<dbReference type="Gene3D" id="1.20.1070.10">
    <property type="entry name" value="Rhodopsin 7-helix transmembrane proteins"/>
    <property type="match status" value="1"/>
</dbReference>
<comment type="subcellular location">
    <subcellularLocation>
        <location evidence="2 13">Cell membrane</location>
        <topology evidence="2 13">Multi-pass membrane protein</topology>
    </subcellularLocation>
</comment>
<keyword evidence="12 13" id="KW-0807">Transducer</keyword>
<keyword evidence="11" id="KW-0325">Glycoprotein</keyword>
<evidence type="ECO:0000256" key="10">
    <source>
        <dbReference type="ARBA" id="ARBA00023170"/>
    </source>
</evidence>
<dbReference type="GO" id="GO:0005886">
    <property type="term" value="C:plasma membrane"/>
    <property type="evidence" value="ECO:0007669"/>
    <property type="project" value="UniProtKB-SubCell"/>
</dbReference>
<evidence type="ECO:0000256" key="6">
    <source>
        <dbReference type="ARBA" id="ARBA00022692"/>
    </source>
</evidence>
<evidence type="ECO:0000256" key="11">
    <source>
        <dbReference type="ARBA" id="ARBA00023180"/>
    </source>
</evidence>
<dbReference type="InterPro" id="IPR004072">
    <property type="entry name" value="Vmron_rcpt_1"/>
</dbReference>
<dbReference type="Pfam" id="PF03402">
    <property type="entry name" value="V1R"/>
    <property type="match status" value="1"/>
</dbReference>
<keyword evidence="10 13" id="KW-0675">Receptor</keyword>
<evidence type="ECO:0000313" key="16">
    <source>
        <dbReference type="EMBL" id="AWV50040.1"/>
    </source>
</evidence>
<evidence type="ECO:0000256" key="4">
    <source>
        <dbReference type="ARBA" id="ARBA00022475"/>
    </source>
</evidence>
<dbReference type="SUPFAM" id="SSF81321">
    <property type="entry name" value="Family A G protein-coupled receptor-like"/>
    <property type="match status" value="1"/>
</dbReference>
<dbReference type="EMBL" id="MF119812">
    <property type="protein sequence ID" value="AWV50056.1"/>
    <property type="molecule type" value="Genomic_DNA"/>
</dbReference>
<evidence type="ECO:0000313" key="15">
    <source>
        <dbReference type="EMBL" id="AWV50039.1"/>
    </source>
</evidence>
<evidence type="ECO:0000256" key="2">
    <source>
        <dbReference type="ARBA" id="ARBA00004651"/>
    </source>
</evidence>
<evidence type="ECO:0000313" key="21">
    <source>
        <dbReference type="EMBL" id="AWV50057.1"/>
    </source>
</evidence>
<dbReference type="EMBL" id="MF119813">
    <property type="protein sequence ID" value="AWV50057.1"/>
    <property type="molecule type" value="Genomic_DNA"/>
</dbReference>
<comment type="function">
    <text evidence="1">Putative pheromone receptor.</text>
</comment>
<dbReference type="EMBL" id="MF119795">
    <property type="protein sequence ID" value="AWV50039.1"/>
    <property type="molecule type" value="Genomic_DNA"/>
</dbReference>
<proteinExistence type="inferred from homology"/>
<reference evidence="17" key="1">
    <citation type="submission" date="2017-05" db="EMBL/GenBank/DDBJ databases">
        <authorList>
            <person name="Jiao H."/>
            <person name="Zhao H."/>
        </authorList>
    </citation>
    <scope>NUCLEOTIDE SEQUENCE</scope>
    <source>
        <strain evidence="20">B11-2</strain>
        <strain evidence="21">B12-1</strain>
        <strain evidence="22">B12-2</strain>
        <strain evidence="23">B13-2</strain>
        <strain evidence="24">B15-2</strain>
        <strain evidence="14">B2-1</strain>
        <strain evidence="15">B3-1</strain>
        <strain evidence="16">B3-2</strain>
        <strain evidence="17">B4-1</strain>
        <strain evidence="18">B4-2</strain>
        <strain evidence="19">B5-1</strain>
        <tissue evidence="17">Muscle</tissue>
    </source>
</reference>
<dbReference type="EMBL" id="MF119814">
    <property type="protein sequence ID" value="AWV50058.1"/>
    <property type="molecule type" value="Genomic_DNA"/>
</dbReference>
<dbReference type="EMBL" id="MF119820">
    <property type="protein sequence ID" value="AWV50064.1"/>
    <property type="molecule type" value="Genomic_DNA"/>
</dbReference>
<accession>A0A4Y1N5X0</accession>
<keyword evidence="6 13" id="KW-0812">Transmembrane</keyword>
<evidence type="ECO:0000256" key="1">
    <source>
        <dbReference type="ARBA" id="ARBA00003878"/>
    </source>
</evidence>
<evidence type="ECO:0000256" key="9">
    <source>
        <dbReference type="ARBA" id="ARBA00023136"/>
    </source>
</evidence>
<dbReference type="PANTHER" id="PTHR24062">
    <property type="entry name" value="VOMERONASAL TYPE-1 RECEPTOR"/>
    <property type="match status" value="1"/>
</dbReference>
<dbReference type="EMBL" id="MF119797">
    <property type="protein sequence ID" value="AWV50041.1"/>
    <property type="molecule type" value="Genomic_DNA"/>
</dbReference>
<evidence type="ECO:0000313" key="17">
    <source>
        <dbReference type="EMBL" id="AWV50041.1"/>
    </source>
</evidence>
<feature type="transmembrane region" description="Helical" evidence="13">
    <location>
        <begin position="6"/>
        <end position="31"/>
    </location>
</feature>
<evidence type="ECO:0000256" key="8">
    <source>
        <dbReference type="ARBA" id="ARBA00023040"/>
    </source>
</evidence>
<dbReference type="AlphaFoldDB" id="A0A4Y1N5X0"/>
<feature type="transmembrane region" description="Helical" evidence="13">
    <location>
        <begin position="180"/>
        <end position="208"/>
    </location>
</feature>
<dbReference type="EMBL" id="MF119799">
    <property type="protein sequence ID" value="AWV50043.1"/>
    <property type="molecule type" value="Genomic_DNA"/>
</dbReference>
<evidence type="ECO:0000313" key="20">
    <source>
        <dbReference type="EMBL" id="AWV50056.1"/>
    </source>
</evidence>
<dbReference type="EMBL" id="MF119796">
    <property type="protein sequence ID" value="AWV50040.1"/>
    <property type="molecule type" value="Genomic_DNA"/>
</dbReference>
<evidence type="ECO:0000256" key="3">
    <source>
        <dbReference type="ARBA" id="ARBA00010663"/>
    </source>
</evidence>